<dbReference type="Pfam" id="PF00535">
    <property type="entry name" value="Glycos_transf_2"/>
    <property type="match status" value="1"/>
</dbReference>
<dbReference type="EMBL" id="LNZG01000003">
    <property type="protein sequence ID" value="ODA91039.1"/>
    <property type="molecule type" value="Genomic_DNA"/>
</dbReference>
<dbReference type="PANTHER" id="PTHR43685">
    <property type="entry name" value="GLYCOSYLTRANSFERASE"/>
    <property type="match status" value="1"/>
</dbReference>
<gene>
    <name evidence="2" type="ORF">ATY41_07390</name>
</gene>
<dbReference type="CDD" id="cd04196">
    <property type="entry name" value="GT_2_like_d"/>
    <property type="match status" value="1"/>
</dbReference>
<dbReference type="PANTHER" id="PTHR43685:SF2">
    <property type="entry name" value="GLYCOSYLTRANSFERASE 2-LIKE DOMAIN-CONTAINING PROTEIN"/>
    <property type="match status" value="1"/>
</dbReference>
<dbReference type="OMA" id="HESMIRT"/>
<dbReference type="OrthoDB" id="9802649at2"/>
<evidence type="ECO:0000259" key="1">
    <source>
        <dbReference type="Pfam" id="PF00535"/>
    </source>
</evidence>
<dbReference type="SUPFAM" id="SSF53448">
    <property type="entry name" value="Nucleotide-diphospho-sugar transferases"/>
    <property type="match status" value="1"/>
</dbReference>
<dbReference type="Gene3D" id="3.90.550.10">
    <property type="entry name" value="Spore Coat Polysaccharide Biosynthesis Protein SpsA, Chain A"/>
    <property type="match status" value="1"/>
</dbReference>
<protein>
    <recommendedName>
        <fullName evidence="1">Glycosyltransferase 2-like domain-containing protein</fullName>
    </recommendedName>
</protein>
<dbReference type="InterPro" id="IPR001173">
    <property type="entry name" value="Glyco_trans_2-like"/>
</dbReference>
<feature type="domain" description="Glycosyltransferase 2-like" evidence="1">
    <location>
        <begin position="10"/>
        <end position="124"/>
    </location>
</feature>
<reference evidence="3" key="1">
    <citation type="submission" date="2015-11" db="EMBL/GenBank/DDBJ databases">
        <authorList>
            <person name="Wang J."/>
            <person name="Wang L."/>
            <person name="Wang F."/>
            <person name="Cao G."/>
        </authorList>
    </citation>
    <scope>NUCLEOTIDE SEQUENCE [LARGE SCALE GENOMIC DNA]</scope>
    <source>
        <strain evidence="3">gdw1</strain>
    </source>
</reference>
<dbReference type="RefSeq" id="WP_011185495.1">
    <property type="nucleotide sequence ID" value="NZ_LNZG01000003.1"/>
</dbReference>
<organism evidence="2 3">
    <name type="scientific">Leifsonia xyli subsp. xyli</name>
    <dbReference type="NCBI Taxonomy" id="59736"/>
    <lineage>
        <taxon>Bacteria</taxon>
        <taxon>Bacillati</taxon>
        <taxon>Actinomycetota</taxon>
        <taxon>Actinomycetes</taxon>
        <taxon>Micrococcales</taxon>
        <taxon>Microbacteriaceae</taxon>
        <taxon>Leifsonia</taxon>
    </lineage>
</organism>
<accession>A0A1E2SMP4</accession>
<proteinExistence type="predicted"/>
<dbReference type="InterPro" id="IPR050834">
    <property type="entry name" value="Glycosyltransf_2"/>
</dbReference>
<comment type="caution">
    <text evidence="2">The sequence shown here is derived from an EMBL/GenBank/DDBJ whole genome shotgun (WGS) entry which is preliminary data.</text>
</comment>
<dbReference type="InterPro" id="IPR029044">
    <property type="entry name" value="Nucleotide-diphossugar_trans"/>
</dbReference>
<evidence type="ECO:0000313" key="2">
    <source>
        <dbReference type="EMBL" id="ODA91039.1"/>
    </source>
</evidence>
<dbReference type="AlphaFoldDB" id="A0A1E2SMP4"/>
<evidence type="ECO:0000313" key="3">
    <source>
        <dbReference type="Proteomes" id="UP000094426"/>
    </source>
</evidence>
<dbReference type="Proteomes" id="UP000094426">
    <property type="component" value="Unassembled WGS sequence"/>
</dbReference>
<name>A0A1E2SMP4_LEIXY</name>
<sequence length="328" mass="35544">MCAKPGAAVSVALCTRNGERFVRAQVESILSQDPPISELVVSDDGSTDRTLSIVEETVRASCAAVVLRILRNAEPLGVTANFEQAIAACGGEFIALSDQDDVWHAGRLADALPFFDDARVQLVHTDARLVDSAGEPLGGTLFGALEIAPELVAEENDGDALGVLLRRNTVTGATTVLRASLVERARPFPDAWVHDEWLAVCAAIVGAVRSLPRTTIDYRQHGGNQIGVKRPSIGYKVSRVFEPGGARQVRLGLQFAQLAARADTFPELSEDDRDRIVQKAEFESARSRLPVSRLARLASLRRLVRGGRYGRYASQGRLDIVRDLLRAP</sequence>